<dbReference type="SMART" id="SM00454">
    <property type="entry name" value="SAM"/>
    <property type="match status" value="1"/>
</dbReference>
<keyword evidence="3" id="KW-1185">Reference proteome</keyword>
<reference evidence="2 3" key="1">
    <citation type="submission" date="2014-10" db="EMBL/GenBank/DDBJ databases">
        <title>Draft genome of the hookworm Ancylostoma caninum.</title>
        <authorList>
            <person name="Mitreva M."/>
        </authorList>
    </citation>
    <scope>NUCLEOTIDE SEQUENCE [LARGE SCALE GENOMIC DNA]</scope>
    <source>
        <strain evidence="2 3">Baltimore</strain>
    </source>
</reference>
<accession>A0A368F1T3</accession>
<evidence type="ECO:0000259" key="1">
    <source>
        <dbReference type="PROSITE" id="PS50105"/>
    </source>
</evidence>
<dbReference type="STRING" id="29170.A0A368F1T3"/>
<evidence type="ECO:0000313" key="2">
    <source>
        <dbReference type="EMBL" id="RCN26064.1"/>
    </source>
</evidence>
<dbReference type="InterPro" id="IPR001660">
    <property type="entry name" value="SAM"/>
</dbReference>
<sequence length="109" mass="12533">MFKTMHKTGDSKIKRRLRFILHSQRKPSFADAESGAFERKVLLKWTCADALQWLISLGLEEYLAAFRARRVDGKALSKCDRAAFTQLGVTRIAHRQKMEASLRRYMGSA</sequence>
<dbReference type="EMBL" id="JOJR01009434">
    <property type="protein sequence ID" value="RCN26064.1"/>
    <property type="molecule type" value="Genomic_DNA"/>
</dbReference>
<dbReference type="AlphaFoldDB" id="A0A368F1T3"/>
<dbReference type="Pfam" id="PF00536">
    <property type="entry name" value="SAM_1"/>
    <property type="match status" value="1"/>
</dbReference>
<organism evidence="2 3">
    <name type="scientific">Ancylostoma caninum</name>
    <name type="common">Dog hookworm</name>
    <dbReference type="NCBI Taxonomy" id="29170"/>
    <lineage>
        <taxon>Eukaryota</taxon>
        <taxon>Metazoa</taxon>
        <taxon>Ecdysozoa</taxon>
        <taxon>Nematoda</taxon>
        <taxon>Chromadorea</taxon>
        <taxon>Rhabditida</taxon>
        <taxon>Rhabditina</taxon>
        <taxon>Rhabditomorpha</taxon>
        <taxon>Strongyloidea</taxon>
        <taxon>Ancylostomatidae</taxon>
        <taxon>Ancylostomatinae</taxon>
        <taxon>Ancylostoma</taxon>
    </lineage>
</organism>
<dbReference type="OrthoDB" id="445896at2759"/>
<name>A0A368F1T3_ANCCA</name>
<dbReference type="SUPFAM" id="SSF47769">
    <property type="entry name" value="SAM/Pointed domain"/>
    <property type="match status" value="1"/>
</dbReference>
<protein>
    <recommendedName>
        <fullName evidence="1">SAM domain-containing protein</fullName>
    </recommendedName>
</protein>
<dbReference type="PROSITE" id="PS50105">
    <property type="entry name" value="SAM_DOMAIN"/>
    <property type="match status" value="1"/>
</dbReference>
<dbReference type="Proteomes" id="UP000252519">
    <property type="component" value="Unassembled WGS sequence"/>
</dbReference>
<proteinExistence type="predicted"/>
<dbReference type="Gene3D" id="1.10.150.50">
    <property type="entry name" value="Transcription Factor, Ets-1"/>
    <property type="match status" value="1"/>
</dbReference>
<dbReference type="InterPro" id="IPR013761">
    <property type="entry name" value="SAM/pointed_sf"/>
</dbReference>
<evidence type="ECO:0000313" key="3">
    <source>
        <dbReference type="Proteomes" id="UP000252519"/>
    </source>
</evidence>
<comment type="caution">
    <text evidence="2">The sequence shown here is derived from an EMBL/GenBank/DDBJ whole genome shotgun (WGS) entry which is preliminary data.</text>
</comment>
<gene>
    <name evidence="2" type="ORF">ANCCAN_28216</name>
</gene>
<feature type="domain" description="SAM" evidence="1">
    <location>
        <begin position="45"/>
        <end position="108"/>
    </location>
</feature>